<accession>A0A380S8T5</accession>
<gene>
    <name evidence="2" type="ORF">SAMN05661053_2325</name>
</gene>
<dbReference type="InterPro" id="IPR006842">
    <property type="entry name" value="Transposase_31"/>
</dbReference>
<reference evidence="2 3" key="1">
    <citation type="submission" date="2017-08" db="EMBL/GenBank/DDBJ databases">
        <authorList>
            <person name="de Groot N.N."/>
        </authorList>
    </citation>
    <scope>NUCLEOTIDE SEQUENCE [LARGE SCALE GENOMIC DNA]</scope>
    <source>
        <strain evidence="2 3">HM2</strain>
    </source>
</reference>
<organism evidence="2 3">
    <name type="scientific">Fibrobacter succinogenes</name>
    <name type="common">Bacteroides succinogenes</name>
    <dbReference type="NCBI Taxonomy" id="833"/>
    <lineage>
        <taxon>Bacteria</taxon>
        <taxon>Pseudomonadati</taxon>
        <taxon>Fibrobacterota</taxon>
        <taxon>Fibrobacteria</taxon>
        <taxon>Fibrobacterales</taxon>
        <taxon>Fibrobacteraceae</taxon>
        <taxon>Fibrobacter</taxon>
    </lineage>
</organism>
<evidence type="ECO:0000313" key="3">
    <source>
        <dbReference type="Proteomes" id="UP000255423"/>
    </source>
</evidence>
<evidence type="ECO:0000313" key="2">
    <source>
        <dbReference type="EMBL" id="SUQ24911.1"/>
    </source>
</evidence>
<dbReference type="Proteomes" id="UP000255423">
    <property type="component" value="Unassembled WGS sequence"/>
</dbReference>
<dbReference type="AlphaFoldDB" id="A0A380S8T5"/>
<dbReference type="RefSeq" id="WP_109573263.1">
    <property type="nucleotide sequence ID" value="NZ_UHJL01000003.1"/>
</dbReference>
<proteinExistence type="predicted"/>
<feature type="domain" description="Transposase (putative) YhgA-like" evidence="1">
    <location>
        <begin position="10"/>
        <end position="212"/>
    </location>
</feature>
<sequence length="310" mass="34283">MSQGKIRSRDHDGFFRYVYSIPKNAKALLNICSKNNSDLDRILAGVNLDTLVRLPDTYSEVGERGEADIAFKAHLSGGGEINVGILLEHKSKQEKSVLNQVGRYALRVIMDHEDEVFSWIPTKAIIIYNGPTGWDPLTEFRKKARAKFQGNELPFECVLVNLAAADDIACVESESPAAAVGVMAMKYAFSPEGFKAAIPKVEAILRKMPSNEQATLIEKIILYLGEYIDESTVEELQMAWKSIGQRMGFVSAGDARRAAEKAGREEGLKKGLEEGLEKGFDNALDVMRKLGVPEEKIQEAKAMQEKASNN</sequence>
<evidence type="ECO:0000259" key="1">
    <source>
        <dbReference type="Pfam" id="PF04754"/>
    </source>
</evidence>
<dbReference type="Pfam" id="PF04754">
    <property type="entry name" value="Transposase_31"/>
    <property type="match status" value="1"/>
</dbReference>
<protein>
    <submittedName>
        <fullName evidence="2">Transposase, YhgA-like</fullName>
    </submittedName>
</protein>
<name>A0A380S8T5_FIBSU</name>
<dbReference type="EMBL" id="UHJL01000003">
    <property type="protein sequence ID" value="SUQ24911.1"/>
    <property type="molecule type" value="Genomic_DNA"/>
</dbReference>